<feature type="transmembrane region" description="Helical" evidence="7">
    <location>
        <begin position="167"/>
        <end position="188"/>
    </location>
</feature>
<feature type="transmembrane region" description="Helical" evidence="7">
    <location>
        <begin position="427"/>
        <end position="447"/>
    </location>
</feature>
<feature type="compositionally biased region" description="Acidic residues" evidence="6">
    <location>
        <begin position="1"/>
        <end position="19"/>
    </location>
</feature>
<accession>A0A7J6E640</accession>
<evidence type="ECO:0000256" key="7">
    <source>
        <dbReference type="SAM" id="Phobius"/>
    </source>
</evidence>
<feature type="region of interest" description="Disordered" evidence="6">
    <location>
        <begin position="1"/>
        <end position="22"/>
    </location>
</feature>
<evidence type="ECO:0000256" key="1">
    <source>
        <dbReference type="ARBA" id="ARBA00004141"/>
    </source>
</evidence>
<comment type="caution">
    <text evidence="9">The sequence shown here is derived from an EMBL/GenBank/DDBJ whole genome shotgun (WGS) entry which is preliminary data.</text>
</comment>
<dbReference type="EMBL" id="JAATIQ010000492">
    <property type="protein sequence ID" value="KAF4353877.1"/>
    <property type="molecule type" value="Genomic_DNA"/>
</dbReference>
<gene>
    <name evidence="9" type="ORF">G4B88_009355</name>
</gene>
<dbReference type="Pfam" id="PF07690">
    <property type="entry name" value="MFS_1"/>
    <property type="match status" value="1"/>
</dbReference>
<feature type="transmembrane region" description="Helical" evidence="7">
    <location>
        <begin position="132"/>
        <end position="155"/>
    </location>
</feature>
<evidence type="ECO:0000256" key="6">
    <source>
        <dbReference type="SAM" id="MobiDB-lite"/>
    </source>
</evidence>
<evidence type="ECO:0000256" key="4">
    <source>
        <dbReference type="ARBA" id="ARBA00022989"/>
    </source>
</evidence>
<dbReference type="Pfam" id="PF00083">
    <property type="entry name" value="Sugar_tr"/>
    <property type="match status" value="1"/>
</dbReference>
<feature type="transmembrane region" description="Helical" evidence="7">
    <location>
        <begin position="459"/>
        <end position="482"/>
    </location>
</feature>
<name>A0A7J6E640_CANSA</name>
<feature type="transmembrane region" description="Helical" evidence="7">
    <location>
        <begin position="366"/>
        <end position="388"/>
    </location>
</feature>
<evidence type="ECO:0000256" key="3">
    <source>
        <dbReference type="ARBA" id="ARBA00022692"/>
    </source>
</evidence>
<keyword evidence="5 7" id="KW-0472">Membrane</keyword>
<dbReference type="Proteomes" id="UP000583929">
    <property type="component" value="Unassembled WGS sequence"/>
</dbReference>
<feature type="transmembrane region" description="Helical" evidence="7">
    <location>
        <begin position="488"/>
        <end position="507"/>
    </location>
</feature>
<feature type="transmembrane region" description="Helical" evidence="7">
    <location>
        <begin position="194"/>
        <end position="215"/>
    </location>
</feature>
<feature type="domain" description="Major facilitator superfamily (MFS) profile" evidence="8">
    <location>
        <begin position="43"/>
        <end position="512"/>
    </location>
</feature>
<reference evidence="9 10" key="1">
    <citation type="journal article" date="2020" name="bioRxiv">
        <title>Sequence and annotation of 42 cannabis genomes reveals extensive copy number variation in cannabinoid synthesis and pathogen resistance genes.</title>
        <authorList>
            <person name="Mckernan K.J."/>
            <person name="Helbert Y."/>
            <person name="Kane L.T."/>
            <person name="Ebling H."/>
            <person name="Zhang L."/>
            <person name="Liu B."/>
            <person name="Eaton Z."/>
            <person name="Mclaughlin S."/>
            <person name="Kingan S."/>
            <person name="Baybayan P."/>
            <person name="Concepcion G."/>
            <person name="Jordan M."/>
            <person name="Riva A."/>
            <person name="Barbazuk W."/>
            <person name="Harkins T."/>
        </authorList>
    </citation>
    <scope>NUCLEOTIDE SEQUENCE [LARGE SCALE GENOMIC DNA]</scope>
    <source>
        <strain evidence="10">cv. Jamaican Lion 4</strain>
        <tissue evidence="9">Leaf</tissue>
    </source>
</reference>
<dbReference type="PANTHER" id="PTHR23511">
    <property type="entry name" value="SYNAPTIC VESICLE GLYCOPROTEIN 2"/>
    <property type="match status" value="1"/>
</dbReference>
<feature type="transmembrane region" description="Helical" evidence="7">
    <location>
        <begin position="312"/>
        <end position="331"/>
    </location>
</feature>
<feature type="transmembrane region" description="Helical" evidence="7">
    <location>
        <begin position="395"/>
        <end position="415"/>
    </location>
</feature>
<dbReference type="Gene3D" id="1.20.1250.20">
    <property type="entry name" value="MFS general substrate transporter like domains"/>
    <property type="match status" value="1"/>
</dbReference>
<dbReference type="InterPro" id="IPR011701">
    <property type="entry name" value="MFS"/>
</dbReference>
<evidence type="ECO:0000313" key="9">
    <source>
        <dbReference type="EMBL" id="KAF4353877.1"/>
    </source>
</evidence>
<dbReference type="PANTHER" id="PTHR23511:SF5">
    <property type="entry name" value="MAJOR FACILITATOR-TYPE TRANSPORTER HXNZ-RELATED"/>
    <property type="match status" value="1"/>
</dbReference>
<dbReference type="GO" id="GO:0016020">
    <property type="term" value="C:membrane"/>
    <property type="evidence" value="ECO:0007669"/>
    <property type="project" value="UniProtKB-SubCell"/>
</dbReference>
<sequence>MAMADSEMEEEEEEEEEEVVNGHGYTVDEGLSSVGFGKFQIRMLCYAGLGYFADASELMLLSFIGPALQSQWLLSSSQQTLLSTVVFAGMLVGASFWGLVSDQFGRRVSFLGISILITLSSFLSSFSPNYTVLLILRTLVGAGLGGAPVFSCWFLEFVPVSDRGKWMVVFSTFWTFGTIFEAALAWIVMPRLNWRWLLALSSLPSFGLVLFYPLIPESPRYLCAKHRLADAQHIMENIASLNQAKLPPGTLITDLQQHIVHGNEEAEVENGFESKVDYANSNTTPLLKNKEPPQPPSSLSLLFSQKYIRTTILLWVLYFGNSFSYYGIILLTSELSAGQIKCHHSVSISRSESESGSGGDGSSSSLYVDVFITSLAEVPGIVLSAIIVDRIGRKVSMIIMFFMASVFLLPMAFNFNFNSANLLTTGLLFGARMCTLGTFTVACIYAPELYPTPMRATGSGVASAMGRIGGIVCPMVAVGLVAGCHQTAAVVLFLLVLLISALSVMLFPYETKGQSLQDTLSASASSSSSTIP</sequence>
<feature type="transmembrane region" description="Helical" evidence="7">
    <location>
        <begin position="80"/>
        <end position="100"/>
    </location>
</feature>
<organism evidence="9 10">
    <name type="scientific">Cannabis sativa</name>
    <name type="common">Hemp</name>
    <name type="synonym">Marijuana</name>
    <dbReference type="NCBI Taxonomy" id="3483"/>
    <lineage>
        <taxon>Eukaryota</taxon>
        <taxon>Viridiplantae</taxon>
        <taxon>Streptophyta</taxon>
        <taxon>Embryophyta</taxon>
        <taxon>Tracheophyta</taxon>
        <taxon>Spermatophyta</taxon>
        <taxon>Magnoliopsida</taxon>
        <taxon>eudicotyledons</taxon>
        <taxon>Gunneridae</taxon>
        <taxon>Pentapetalae</taxon>
        <taxon>rosids</taxon>
        <taxon>fabids</taxon>
        <taxon>Rosales</taxon>
        <taxon>Cannabaceae</taxon>
        <taxon>Cannabis</taxon>
    </lineage>
</organism>
<keyword evidence="2" id="KW-0813">Transport</keyword>
<dbReference type="InterPro" id="IPR036259">
    <property type="entry name" value="MFS_trans_sf"/>
</dbReference>
<dbReference type="GO" id="GO:0022857">
    <property type="term" value="F:transmembrane transporter activity"/>
    <property type="evidence" value="ECO:0007669"/>
    <property type="project" value="InterPro"/>
</dbReference>
<dbReference type="InterPro" id="IPR020846">
    <property type="entry name" value="MFS_dom"/>
</dbReference>
<dbReference type="SUPFAM" id="SSF103473">
    <property type="entry name" value="MFS general substrate transporter"/>
    <property type="match status" value="1"/>
</dbReference>
<dbReference type="InterPro" id="IPR005828">
    <property type="entry name" value="MFS_sugar_transport-like"/>
</dbReference>
<comment type="subcellular location">
    <subcellularLocation>
        <location evidence="1">Membrane</location>
        <topology evidence="1">Multi-pass membrane protein</topology>
    </subcellularLocation>
</comment>
<evidence type="ECO:0000259" key="8">
    <source>
        <dbReference type="PROSITE" id="PS50850"/>
    </source>
</evidence>
<evidence type="ECO:0000313" key="10">
    <source>
        <dbReference type="Proteomes" id="UP000583929"/>
    </source>
</evidence>
<protein>
    <recommendedName>
        <fullName evidence="8">Major facilitator superfamily (MFS) profile domain-containing protein</fullName>
    </recommendedName>
</protein>
<proteinExistence type="predicted"/>
<keyword evidence="3 7" id="KW-0812">Transmembrane</keyword>
<evidence type="ECO:0000256" key="2">
    <source>
        <dbReference type="ARBA" id="ARBA00022448"/>
    </source>
</evidence>
<dbReference type="FunFam" id="1.20.1250.20:FF:000232">
    <property type="entry name" value="Organic cation/carnitine transporter 7"/>
    <property type="match status" value="1"/>
</dbReference>
<dbReference type="AlphaFoldDB" id="A0A7J6E640"/>
<keyword evidence="4 7" id="KW-1133">Transmembrane helix</keyword>
<dbReference type="PROSITE" id="PS50850">
    <property type="entry name" value="MFS"/>
    <property type="match status" value="1"/>
</dbReference>
<feature type="transmembrane region" description="Helical" evidence="7">
    <location>
        <begin position="107"/>
        <end position="126"/>
    </location>
</feature>
<feature type="transmembrane region" description="Helical" evidence="7">
    <location>
        <begin position="44"/>
        <end position="68"/>
    </location>
</feature>
<keyword evidence="10" id="KW-1185">Reference proteome</keyword>
<evidence type="ECO:0000256" key="5">
    <source>
        <dbReference type="ARBA" id="ARBA00023136"/>
    </source>
</evidence>